<dbReference type="EMBL" id="JAATWM020000010">
    <property type="protein sequence ID" value="KAF9878600.1"/>
    <property type="molecule type" value="Genomic_DNA"/>
</dbReference>
<feature type="compositionally biased region" description="Acidic residues" evidence="2">
    <location>
        <begin position="687"/>
        <end position="696"/>
    </location>
</feature>
<feature type="compositionally biased region" description="Acidic residues" evidence="2">
    <location>
        <begin position="303"/>
        <end position="319"/>
    </location>
</feature>
<reference evidence="4" key="2">
    <citation type="submission" date="2020-11" db="EMBL/GenBank/DDBJ databases">
        <title>Whole genome sequencing of Colletotrichum sp.</title>
        <authorList>
            <person name="Li H."/>
        </authorList>
    </citation>
    <scope>NUCLEOTIDE SEQUENCE</scope>
    <source>
        <strain evidence="4">CkLH20</strain>
    </source>
</reference>
<feature type="region of interest" description="Disordered" evidence="2">
    <location>
        <begin position="215"/>
        <end position="339"/>
    </location>
</feature>
<feature type="coiled-coil region" evidence="1">
    <location>
        <begin position="608"/>
        <end position="635"/>
    </location>
</feature>
<dbReference type="Proteomes" id="UP000781932">
    <property type="component" value="Unassembled WGS sequence"/>
</dbReference>
<keyword evidence="5" id="KW-1185">Reference proteome</keyword>
<dbReference type="InterPro" id="IPR056439">
    <property type="entry name" value="VBS_C3G9"/>
</dbReference>
<dbReference type="RefSeq" id="XP_038748061.1">
    <property type="nucleotide sequence ID" value="XM_038886811.1"/>
</dbReference>
<dbReference type="PANTHER" id="PTHR21601">
    <property type="entry name" value="SPA2 PROTEIN"/>
    <property type="match status" value="1"/>
</dbReference>
<evidence type="ECO:0000259" key="3">
    <source>
        <dbReference type="SMART" id="SM00555"/>
    </source>
</evidence>
<name>A0A9P6I9S1_9PEZI</name>
<feature type="region of interest" description="Disordered" evidence="2">
    <location>
        <begin position="742"/>
        <end position="764"/>
    </location>
</feature>
<sequence>MNGRNAPLSPVSLGGSEWSVGKYQSVNEDPYANNRGNIVSPPNSGGSNGAMNGSFPPGPRSSAGGPSPPPSVGRSSNGTNMYARSESGRSIREDAEGILGEHYVALKNFLNGGQGGRPTPPNKARDKLLRLSSVQFLELSTDVFDELIRRQSLGRRPSGPGGQNTPPYLMPEANFHPKRNQARQKLSSLGPPRFRDLATDVFCELERRFPRFAAGDIPRVGSPVSVRSQATVNGGNGYPPRSQSRSQSRRRPSDASSMRGGPPPLDPYGVPPSPGMPPGGEYNRPQQKQFQSNTIVPNKSTMVEEDDDGSGNEDGDEAFGLERTATNRTSKRSLATEQSAVASEADKKLLDEYQSQVRELREKLDAMEDVMKKKDDEMNSILDSERSRSTAANMEKKEFGDLRLGLENKLAEAQDLNANLKQDLDRMRDEHANETRQLREEIENAQQSSMAAANVGSGNADPELRRENEQLRRALQEQQQVTEEARREAREFLREMKMLSQQSGSTWQKQEELEKTIDQLEGEVREWRNRYARTKTQLRDMRAASLGLNVEQDAAKYVREKGFMQPNGAVKDVHVTKFQIAIDELLQRARSEDPDKVIDAMKQVVVSVRRITKDIDEAAQTNEDLMQQRSKLKGKISSSANNLITSSKNFAAAAGMSPVSLLDAASSHLVAAIVDLLRTVKIRTTPDDELEDDDDGTITPVDSTGFFSPRTASRQDSMIQDSVPAPLPLGQAPPPFQGLGGRASMDSSAYSPINSPRQSADTYNRGPNGLNGMNGMGYNMGMNKNGPANGYGMRQDNQAEELKIYLEDQTAILVQNIQNLVGSIRSDASINQITSEINGINEVVGKVISETEASGNGAMISRLAACRERLLEASERGMDIDRGQDVGASGRNDREWRMWTQTLPPIAFEIARETKELVQRVDQLVMNNGADDFA</sequence>
<dbReference type="GeneID" id="62159885"/>
<dbReference type="InterPro" id="IPR013724">
    <property type="entry name" value="GIT_SHD"/>
</dbReference>
<dbReference type="GO" id="GO:0005826">
    <property type="term" value="C:actomyosin contractile ring"/>
    <property type="evidence" value="ECO:0007669"/>
    <property type="project" value="TreeGrafter"/>
</dbReference>
<dbReference type="PANTHER" id="PTHR21601:SF0">
    <property type="entry name" value="PROTEIN SPA2-RELATED"/>
    <property type="match status" value="1"/>
</dbReference>
<feature type="domain" description="GIT Spa2 homology (SHD)" evidence="3">
    <location>
        <begin position="182"/>
        <end position="212"/>
    </location>
</feature>
<feature type="region of interest" description="Disordered" evidence="2">
    <location>
        <begin position="151"/>
        <end position="174"/>
    </location>
</feature>
<feature type="compositionally biased region" description="Polar residues" evidence="2">
    <location>
        <begin position="284"/>
        <end position="301"/>
    </location>
</feature>
<evidence type="ECO:0000313" key="4">
    <source>
        <dbReference type="EMBL" id="KAF9878600.1"/>
    </source>
</evidence>
<feature type="coiled-coil region" evidence="1">
    <location>
        <begin position="403"/>
        <end position="544"/>
    </location>
</feature>
<dbReference type="AlphaFoldDB" id="A0A9P6I9S1"/>
<feature type="compositionally biased region" description="Low complexity" evidence="2">
    <location>
        <begin position="36"/>
        <end position="65"/>
    </location>
</feature>
<feature type="coiled-coil region" evidence="1">
    <location>
        <begin position="343"/>
        <end position="377"/>
    </location>
</feature>
<feature type="compositionally biased region" description="Pro residues" evidence="2">
    <location>
        <begin position="261"/>
        <end position="277"/>
    </location>
</feature>
<reference evidence="4" key="1">
    <citation type="submission" date="2020-03" db="EMBL/GenBank/DDBJ databases">
        <authorList>
            <person name="He L."/>
        </authorList>
    </citation>
    <scope>NUCLEOTIDE SEQUENCE</scope>
    <source>
        <strain evidence="4">CkLH20</strain>
    </source>
</reference>
<evidence type="ECO:0000256" key="1">
    <source>
        <dbReference type="SAM" id="Coils"/>
    </source>
</evidence>
<dbReference type="Pfam" id="PF23742">
    <property type="entry name" value="VBS_C3G9"/>
    <property type="match status" value="1"/>
</dbReference>
<gene>
    <name evidence="4" type="ORF">CkaCkLH20_04092</name>
</gene>
<evidence type="ECO:0000313" key="5">
    <source>
        <dbReference type="Proteomes" id="UP000781932"/>
    </source>
</evidence>
<feature type="region of interest" description="Disordered" evidence="2">
    <location>
        <begin position="686"/>
        <end position="717"/>
    </location>
</feature>
<feature type="compositionally biased region" description="Polar residues" evidence="2">
    <location>
        <begin position="700"/>
        <end position="717"/>
    </location>
</feature>
<protein>
    <recommendedName>
        <fullName evidence="3">GIT Spa2 homology (SHD) domain-containing protein</fullName>
    </recommendedName>
</protein>
<feature type="compositionally biased region" description="Polar residues" evidence="2">
    <location>
        <begin position="745"/>
        <end position="762"/>
    </location>
</feature>
<accession>A0A9P6I9S1</accession>
<feature type="region of interest" description="Disordered" evidence="2">
    <location>
        <begin position="27"/>
        <end position="94"/>
    </location>
</feature>
<feature type="domain" description="GIT Spa2 homology (SHD)" evidence="3">
    <location>
        <begin position="124"/>
        <end position="154"/>
    </location>
</feature>
<organism evidence="4 5">
    <name type="scientific">Colletotrichum karsti</name>
    <dbReference type="NCBI Taxonomy" id="1095194"/>
    <lineage>
        <taxon>Eukaryota</taxon>
        <taxon>Fungi</taxon>
        <taxon>Dikarya</taxon>
        <taxon>Ascomycota</taxon>
        <taxon>Pezizomycotina</taxon>
        <taxon>Sordariomycetes</taxon>
        <taxon>Hypocreomycetidae</taxon>
        <taxon>Glomerellales</taxon>
        <taxon>Glomerellaceae</taxon>
        <taxon>Colletotrichum</taxon>
        <taxon>Colletotrichum boninense species complex</taxon>
    </lineage>
</organism>
<dbReference type="SMART" id="SM00555">
    <property type="entry name" value="GIT"/>
    <property type="match status" value="2"/>
</dbReference>
<keyword evidence="1" id="KW-0175">Coiled coil</keyword>
<proteinExistence type="predicted"/>
<feature type="compositionally biased region" description="Polar residues" evidence="2">
    <location>
        <begin position="324"/>
        <end position="339"/>
    </location>
</feature>
<dbReference type="GO" id="GO:0005078">
    <property type="term" value="F:MAP-kinase scaffold activity"/>
    <property type="evidence" value="ECO:0007669"/>
    <property type="project" value="TreeGrafter"/>
</dbReference>
<dbReference type="GO" id="GO:1902716">
    <property type="term" value="C:cell cortex of growing cell tip"/>
    <property type="evidence" value="ECO:0007669"/>
    <property type="project" value="TreeGrafter"/>
</dbReference>
<comment type="caution">
    <text evidence="4">The sequence shown here is derived from an EMBL/GenBank/DDBJ whole genome shotgun (WGS) entry which is preliminary data.</text>
</comment>
<evidence type="ECO:0000256" key="2">
    <source>
        <dbReference type="SAM" id="MobiDB-lite"/>
    </source>
</evidence>
<dbReference type="Pfam" id="PF08518">
    <property type="entry name" value="GIT_SHD"/>
    <property type="match status" value="2"/>
</dbReference>
<dbReference type="InterPro" id="IPR039892">
    <property type="entry name" value="Spa2/Sph1"/>
</dbReference>
<dbReference type="OrthoDB" id="5588096at2759"/>